<dbReference type="eggNOG" id="ENOG50340UE">
    <property type="taxonomic scope" value="Bacteria"/>
</dbReference>
<protein>
    <submittedName>
        <fullName evidence="1">Uncharacterized protein</fullName>
    </submittedName>
</protein>
<dbReference type="KEGG" id="aba:Acid345_3703"/>
<dbReference type="EnsemblBacteria" id="ABF42704">
    <property type="protein sequence ID" value="ABF42704"/>
    <property type="gene ID" value="Acid345_3703"/>
</dbReference>
<dbReference type="AlphaFoldDB" id="Q1IK96"/>
<evidence type="ECO:0000313" key="2">
    <source>
        <dbReference type="Proteomes" id="UP000002432"/>
    </source>
</evidence>
<name>Q1IK96_KORVE</name>
<evidence type="ECO:0000313" key="1">
    <source>
        <dbReference type="EMBL" id="ABF42704.1"/>
    </source>
</evidence>
<dbReference type="RefSeq" id="WP_011524503.1">
    <property type="nucleotide sequence ID" value="NC_008009.1"/>
</dbReference>
<dbReference type="EMBL" id="CP000360">
    <property type="protein sequence ID" value="ABF42704.1"/>
    <property type="molecule type" value="Genomic_DNA"/>
</dbReference>
<proteinExistence type="predicted"/>
<sequence length="83" mass="9219">MPQVSFSADIKPLFRAIDIAHMKPFGVELDDYAYMSNPDNANRVFATLSPHDGEPPTMPPGGPYWTAAQLGLFMQWQSDGYKA</sequence>
<keyword evidence="2" id="KW-1185">Reference proteome</keyword>
<dbReference type="STRING" id="204669.Acid345_3703"/>
<dbReference type="HOGENOM" id="CLU_181310_0_0_0"/>
<accession>Q1IK96</accession>
<gene>
    <name evidence="1" type="ordered locus">Acid345_3703</name>
</gene>
<organism evidence="1 2">
    <name type="scientific">Koribacter versatilis (strain Ellin345)</name>
    <dbReference type="NCBI Taxonomy" id="204669"/>
    <lineage>
        <taxon>Bacteria</taxon>
        <taxon>Pseudomonadati</taxon>
        <taxon>Acidobacteriota</taxon>
        <taxon>Terriglobia</taxon>
        <taxon>Terriglobales</taxon>
        <taxon>Candidatus Korobacteraceae</taxon>
        <taxon>Candidatus Korobacter</taxon>
    </lineage>
</organism>
<dbReference type="Proteomes" id="UP000002432">
    <property type="component" value="Chromosome"/>
</dbReference>
<dbReference type="OrthoDB" id="8236516at2"/>
<reference evidence="1 2" key="1">
    <citation type="journal article" date="2009" name="Appl. Environ. Microbiol.">
        <title>Three genomes from the phylum Acidobacteria provide insight into the lifestyles of these microorganisms in soils.</title>
        <authorList>
            <person name="Ward N.L."/>
            <person name="Challacombe J.F."/>
            <person name="Janssen P.H."/>
            <person name="Henrissat B."/>
            <person name="Coutinho P.M."/>
            <person name="Wu M."/>
            <person name="Xie G."/>
            <person name="Haft D.H."/>
            <person name="Sait M."/>
            <person name="Badger J."/>
            <person name="Barabote R.D."/>
            <person name="Bradley B."/>
            <person name="Brettin T.S."/>
            <person name="Brinkac L.M."/>
            <person name="Bruce D."/>
            <person name="Creasy T."/>
            <person name="Daugherty S.C."/>
            <person name="Davidsen T.M."/>
            <person name="DeBoy R.T."/>
            <person name="Detter J.C."/>
            <person name="Dodson R.J."/>
            <person name="Durkin A.S."/>
            <person name="Ganapathy A."/>
            <person name="Gwinn-Giglio M."/>
            <person name="Han C.S."/>
            <person name="Khouri H."/>
            <person name="Kiss H."/>
            <person name="Kothari S.P."/>
            <person name="Madupu R."/>
            <person name="Nelson K.E."/>
            <person name="Nelson W.C."/>
            <person name="Paulsen I."/>
            <person name="Penn K."/>
            <person name="Ren Q."/>
            <person name="Rosovitz M.J."/>
            <person name="Selengut J.D."/>
            <person name="Shrivastava S."/>
            <person name="Sullivan S.A."/>
            <person name="Tapia R."/>
            <person name="Thompson L.S."/>
            <person name="Watkins K.L."/>
            <person name="Yang Q."/>
            <person name="Yu C."/>
            <person name="Zafar N."/>
            <person name="Zhou L."/>
            <person name="Kuske C.R."/>
        </authorList>
    </citation>
    <scope>NUCLEOTIDE SEQUENCE [LARGE SCALE GENOMIC DNA]</scope>
    <source>
        <strain evidence="1 2">Ellin345</strain>
    </source>
</reference>